<evidence type="ECO:0000313" key="2">
    <source>
        <dbReference type="EMBL" id="ENX02727.1"/>
    </source>
</evidence>
<sequence length="53" mass="6340">MDDIEIKDFSALTGYTNAILAIDEWLEHKPYFYVIKDQYLIDEAIRVEYIIIQ</sequence>
<gene>
    <name evidence="2" type="ORF">F900_01175</name>
    <name evidence="1" type="ORF">F992_01746</name>
</gene>
<comment type="caution">
    <text evidence="2">The sequence shown here is derived from an EMBL/GenBank/DDBJ whole genome shotgun (WGS) entry which is preliminary data.</text>
</comment>
<dbReference type="STRING" id="1217705.F900_01175"/>
<dbReference type="eggNOG" id="ENOG5031RTD">
    <property type="taxonomic scope" value="Bacteria"/>
</dbReference>
<dbReference type="GeneID" id="92836994"/>
<evidence type="ECO:0000313" key="3">
    <source>
        <dbReference type="Proteomes" id="UP000013190"/>
    </source>
</evidence>
<dbReference type="HOGENOM" id="CLU_3057549_0_0_6"/>
<dbReference type="Proteomes" id="UP000013190">
    <property type="component" value="Unassembled WGS sequence"/>
</dbReference>
<evidence type="ECO:0000313" key="4">
    <source>
        <dbReference type="Proteomes" id="UP000013248"/>
    </source>
</evidence>
<dbReference type="EMBL" id="APRP01000014">
    <property type="protein sequence ID" value="ENX02727.1"/>
    <property type="molecule type" value="Genomic_DNA"/>
</dbReference>
<dbReference type="PATRIC" id="fig|1217705.3.peg.1126"/>
<dbReference type="AlphaFoldDB" id="N9NIW0"/>
<name>N9NIW0_9GAMM</name>
<evidence type="ECO:0000313" key="1">
    <source>
        <dbReference type="EMBL" id="ENU27139.1"/>
    </source>
</evidence>
<protein>
    <submittedName>
        <fullName evidence="2">Uncharacterized protein</fullName>
    </submittedName>
</protein>
<dbReference type="RefSeq" id="WP_004661819.1">
    <property type="nucleotide sequence ID" value="NZ_BMDV01000002.1"/>
</dbReference>
<dbReference type="EMBL" id="APOJ01000023">
    <property type="protein sequence ID" value="ENU27139.1"/>
    <property type="molecule type" value="Genomic_DNA"/>
</dbReference>
<organism evidence="2 4">
    <name type="scientific">Acinetobacter modestus</name>
    <dbReference type="NCBI Taxonomy" id="1776740"/>
    <lineage>
        <taxon>Bacteria</taxon>
        <taxon>Pseudomonadati</taxon>
        <taxon>Pseudomonadota</taxon>
        <taxon>Gammaproteobacteria</taxon>
        <taxon>Moraxellales</taxon>
        <taxon>Moraxellaceae</taxon>
        <taxon>Acinetobacter</taxon>
    </lineage>
</organism>
<reference evidence="3" key="2">
    <citation type="submission" date="2013-02" db="EMBL/GenBank/DDBJ databases">
        <title>The Genome Sequence of Acinetobacter sp. NIPH 236.</title>
        <authorList>
            <consortium name="The Broad Institute Genome Sequencing Platform"/>
            <consortium name="The Broad Institute Genome Sequencing Center for Infectious Disease"/>
            <person name="Cerqueira G."/>
            <person name="Feldgarden M."/>
            <person name="Courvalin P."/>
            <person name="Perichon B."/>
            <person name="Grillot-Courvalin C."/>
            <person name="Clermont D."/>
            <person name="Rocha E."/>
            <person name="Yoon E.-J."/>
            <person name="Nemec A."/>
            <person name="Walker B."/>
            <person name="Young S.K."/>
            <person name="Zeng Q."/>
            <person name="Gargeya S."/>
            <person name="Fitzgerald M."/>
            <person name="Haas B."/>
            <person name="Abouelleil A."/>
            <person name="Alvarado L."/>
            <person name="Arachchi H.M."/>
            <person name="Berlin A.M."/>
            <person name="Chapman S.B."/>
            <person name="Dewar J."/>
            <person name="Goldberg J."/>
            <person name="Griggs A."/>
            <person name="Gujja S."/>
            <person name="Hansen M."/>
            <person name="Howarth C."/>
            <person name="Imamovic A."/>
            <person name="Larimer J."/>
            <person name="McCowan C."/>
            <person name="Murphy C."/>
            <person name="Neiman D."/>
            <person name="Pearson M."/>
            <person name="Priest M."/>
            <person name="Roberts A."/>
            <person name="Saif S."/>
            <person name="Shea T."/>
            <person name="Sisk P."/>
            <person name="Sykes S."/>
            <person name="Wortman J."/>
            <person name="Nusbaum C."/>
            <person name="Birren B."/>
        </authorList>
    </citation>
    <scope>NUCLEOTIDE SEQUENCE [LARGE SCALE GENOMIC DNA]</scope>
    <source>
        <strain evidence="3">NIPH 236</strain>
    </source>
</reference>
<proteinExistence type="predicted"/>
<keyword evidence="3" id="KW-1185">Reference proteome</keyword>
<reference evidence="2 4" key="1">
    <citation type="submission" date="2013-02" db="EMBL/GenBank/DDBJ databases">
        <title>The Genome Sequence of Acinetobacter sp. ANC 3862.</title>
        <authorList>
            <consortium name="The Broad Institute Genome Sequencing Platform"/>
            <consortium name="The Broad Institute Genome Sequencing Center for Infectious Disease"/>
            <person name="Cerqueira G."/>
            <person name="Feldgarden M."/>
            <person name="Courvalin P."/>
            <person name="Perichon B."/>
            <person name="Grillot-Courvalin C."/>
            <person name="Clermont D."/>
            <person name="Rocha E."/>
            <person name="Yoon E.-J."/>
            <person name="Nemec A."/>
            <person name="Walker B."/>
            <person name="Young S.K."/>
            <person name="Zeng Q."/>
            <person name="Gargeya S."/>
            <person name="Fitzgerald M."/>
            <person name="Haas B."/>
            <person name="Abouelleil A."/>
            <person name="Alvarado L."/>
            <person name="Arachchi H.M."/>
            <person name="Berlin A.M."/>
            <person name="Chapman S.B."/>
            <person name="Dewar J."/>
            <person name="Goldberg J."/>
            <person name="Griggs A."/>
            <person name="Gujja S."/>
            <person name="Hansen M."/>
            <person name="Howarth C."/>
            <person name="Imamovic A."/>
            <person name="Larimer J."/>
            <person name="McCowan C."/>
            <person name="Murphy C."/>
            <person name="Neiman D."/>
            <person name="Pearson M."/>
            <person name="Priest M."/>
            <person name="Roberts A."/>
            <person name="Saif S."/>
            <person name="Shea T."/>
            <person name="Sisk P."/>
            <person name="Sykes S."/>
            <person name="Wortman J."/>
            <person name="Nusbaum C."/>
            <person name="Birren B."/>
        </authorList>
    </citation>
    <scope>NUCLEOTIDE SEQUENCE [LARGE SCALE GENOMIC DNA]</scope>
    <source>
        <strain evidence="2 4">ANC 3862</strain>
    </source>
</reference>
<accession>N8R0R1</accession>
<accession>N9NIW0</accession>
<dbReference type="Proteomes" id="UP000013248">
    <property type="component" value="Unassembled WGS sequence"/>
</dbReference>
<reference evidence="1 3" key="3">
    <citation type="journal article" date="2016" name="Int. J. Syst. Evol. Microbiol.">
        <title>Taxonomy of haemolytic and/or proteolytic strains of the genus Acinetobacter with the proposal of Acinetobacter courvalinii sp. nov. (genomic species 14 sensu Bouvet &amp; Jeanjean), Acinetobacter dispersus sp. nov. (genomic species 17), Acinetobacter modestus sp. nov., Acinetobacter proteolyticus sp. nov. and Acinetobacter vivianii sp. nov.</title>
        <authorList>
            <person name="Nemec A."/>
            <person name="Radolfova-Krizova L."/>
            <person name="Maixnerova M."/>
            <person name="Vrestiakova E."/>
            <person name="Jezek P."/>
            <person name="Sedo O."/>
        </authorList>
    </citation>
    <scope>NUCLEOTIDE SEQUENCE [LARGE SCALE GENOMIC DNA]</scope>
    <source>
        <strain evidence="1 3">NIPH 236</strain>
    </source>
</reference>